<protein>
    <submittedName>
        <fullName evidence="1">Uncharacterized protein</fullName>
    </submittedName>
</protein>
<keyword evidence="2" id="KW-1185">Reference proteome</keyword>
<dbReference type="AlphaFoldDB" id="A0A3S5BN87"/>
<evidence type="ECO:0000313" key="2">
    <source>
        <dbReference type="Proteomes" id="UP000784294"/>
    </source>
</evidence>
<dbReference type="EMBL" id="CAAALY010124210">
    <property type="protein sequence ID" value="VEL31582.1"/>
    <property type="molecule type" value="Genomic_DNA"/>
</dbReference>
<organism evidence="1 2">
    <name type="scientific">Protopolystoma xenopodis</name>
    <dbReference type="NCBI Taxonomy" id="117903"/>
    <lineage>
        <taxon>Eukaryota</taxon>
        <taxon>Metazoa</taxon>
        <taxon>Spiralia</taxon>
        <taxon>Lophotrochozoa</taxon>
        <taxon>Platyhelminthes</taxon>
        <taxon>Monogenea</taxon>
        <taxon>Polyopisthocotylea</taxon>
        <taxon>Polystomatidea</taxon>
        <taxon>Polystomatidae</taxon>
        <taxon>Protopolystoma</taxon>
    </lineage>
</organism>
<evidence type="ECO:0000313" key="1">
    <source>
        <dbReference type="EMBL" id="VEL31582.1"/>
    </source>
</evidence>
<sequence length="79" mass="9525">MVPMAAKRDGNQLHFDTRHQVSNPVPTALQFGSKQSQQVSLNEMHWHHETLYWFHFFETQLQQLLSLYPIYTFLQFFQQ</sequence>
<reference evidence="1" key="1">
    <citation type="submission" date="2018-11" db="EMBL/GenBank/DDBJ databases">
        <authorList>
            <consortium name="Pathogen Informatics"/>
        </authorList>
    </citation>
    <scope>NUCLEOTIDE SEQUENCE</scope>
</reference>
<proteinExistence type="predicted"/>
<dbReference type="Proteomes" id="UP000784294">
    <property type="component" value="Unassembled WGS sequence"/>
</dbReference>
<gene>
    <name evidence="1" type="ORF">PXEA_LOCUS25022</name>
</gene>
<name>A0A3S5BN87_9PLAT</name>
<accession>A0A3S5BN87</accession>
<comment type="caution">
    <text evidence="1">The sequence shown here is derived from an EMBL/GenBank/DDBJ whole genome shotgun (WGS) entry which is preliminary data.</text>
</comment>